<dbReference type="AlphaFoldDB" id="A0A4Q7E8D0"/>
<organism evidence="2 3">
    <name type="scientific">Leptolyngbya iicbica LK</name>
    <dbReference type="NCBI Taxonomy" id="2294035"/>
    <lineage>
        <taxon>Bacteria</taxon>
        <taxon>Bacillati</taxon>
        <taxon>Cyanobacteriota</taxon>
        <taxon>Cyanophyceae</taxon>
        <taxon>Leptolyngbyales</taxon>
        <taxon>Leptolyngbyaceae</taxon>
        <taxon>Leptolyngbya group</taxon>
        <taxon>Leptolyngbya</taxon>
        <taxon>Leptolyngbya iicbica</taxon>
    </lineage>
</organism>
<dbReference type="RefSeq" id="WP_130199374.1">
    <property type="nucleotide sequence ID" value="NZ_QVFV01000002.1"/>
</dbReference>
<evidence type="ECO:0000313" key="2">
    <source>
        <dbReference type="EMBL" id="RZM78852.1"/>
    </source>
</evidence>
<protein>
    <submittedName>
        <fullName evidence="2">Uncharacterized protein</fullName>
    </submittedName>
</protein>
<dbReference type="EMBL" id="QVFV01000002">
    <property type="protein sequence ID" value="RZM78852.1"/>
    <property type="molecule type" value="Genomic_DNA"/>
</dbReference>
<feature type="transmembrane region" description="Helical" evidence="1">
    <location>
        <begin position="204"/>
        <end position="227"/>
    </location>
</feature>
<dbReference type="OrthoDB" id="581858at2"/>
<dbReference type="Proteomes" id="UP000292459">
    <property type="component" value="Unassembled WGS sequence"/>
</dbReference>
<keyword evidence="1" id="KW-0472">Membrane</keyword>
<keyword evidence="3" id="KW-1185">Reference proteome</keyword>
<feature type="transmembrane region" description="Helical" evidence="1">
    <location>
        <begin position="51"/>
        <end position="76"/>
    </location>
</feature>
<evidence type="ECO:0000256" key="1">
    <source>
        <dbReference type="SAM" id="Phobius"/>
    </source>
</evidence>
<proteinExistence type="predicted"/>
<feature type="transmembrane region" description="Helical" evidence="1">
    <location>
        <begin position="82"/>
        <end position="99"/>
    </location>
</feature>
<feature type="transmembrane region" description="Helical" evidence="1">
    <location>
        <begin position="20"/>
        <end position="39"/>
    </location>
</feature>
<comment type="caution">
    <text evidence="2">The sequence shown here is derived from an EMBL/GenBank/DDBJ whole genome shotgun (WGS) entry which is preliminary data.</text>
</comment>
<accession>A0A4Q7E8D0</accession>
<name>A0A4Q7E8D0_9CYAN</name>
<evidence type="ECO:0000313" key="3">
    <source>
        <dbReference type="Proteomes" id="UP000292459"/>
    </source>
</evidence>
<gene>
    <name evidence="2" type="ORF">DYY88_08660</name>
</gene>
<keyword evidence="1" id="KW-1133">Transmembrane helix</keyword>
<sequence length="279" mass="30613">MMEDVGLKVWVLAPGHWQYLLINAAIGIGIAADAVIATIGRFKRFETVRDALTWAAAIGFTHTVFPMIGLIGLWYAASSFPSLKAGIYGAGFLAMVWFINDVVRDIAGLDNDDDDDEIDDNDFFYQFLAKHSRFWAAVWAVSIDALVTGPGKTAATAQWSQAQVLGSFPLVGLVVFGLVMLSAWPAIILRRYWQDQKFDNPRGLARFTAVGSWVELSIFMYFAYLAISEMILALGVEPIMSEFLIAGAFTVATTALLLAALGDRVWATQLQEATDLLQS</sequence>
<feature type="transmembrane region" description="Helical" evidence="1">
    <location>
        <begin position="239"/>
        <end position="261"/>
    </location>
</feature>
<feature type="transmembrane region" description="Helical" evidence="1">
    <location>
        <begin position="171"/>
        <end position="192"/>
    </location>
</feature>
<reference evidence="2 3" key="1">
    <citation type="submission" date="2018-11" db="EMBL/GenBank/DDBJ databases">
        <title>Whole genome sequencing of an environmental sample.</title>
        <authorList>
            <person name="Sarangi A.N."/>
            <person name="Singh D."/>
            <person name="Tripathy S."/>
        </authorList>
    </citation>
    <scope>NUCLEOTIDE SEQUENCE [LARGE SCALE GENOMIC DNA]</scope>
    <source>
        <strain evidence="2 3">Lakshadweep</strain>
    </source>
</reference>
<keyword evidence="1" id="KW-0812">Transmembrane</keyword>
<feature type="transmembrane region" description="Helical" evidence="1">
    <location>
        <begin position="134"/>
        <end position="151"/>
    </location>
</feature>